<organism evidence="3 4">
    <name type="scientific">Ornithinimicrobium ciconiae</name>
    <dbReference type="NCBI Taxonomy" id="2594265"/>
    <lineage>
        <taxon>Bacteria</taxon>
        <taxon>Bacillati</taxon>
        <taxon>Actinomycetota</taxon>
        <taxon>Actinomycetes</taxon>
        <taxon>Micrococcales</taxon>
        <taxon>Ornithinimicrobiaceae</taxon>
        <taxon>Ornithinimicrobium</taxon>
    </lineage>
</organism>
<keyword evidence="1" id="KW-1133">Transmembrane helix</keyword>
<sequence>MPNAAADRWKGASELGVAALLLACGVVALVDASTLSDNAASRGPLGSAVMPTAVGILLVGCALALTIDVFRGGRGEMDGGEDIDLDSPPAWPAFTAVAGVFLANAVLIETLGWPISGALLFWGSAVALGSRRFLRDIAIALLMSFGSYFLFVEVMRIHLPAGILSGVL</sequence>
<dbReference type="Proteomes" id="UP000315395">
    <property type="component" value="Chromosome"/>
</dbReference>
<evidence type="ECO:0000256" key="1">
    <source>
        <dbReference type="SAM" id="Phobius"/>
    </source>
</evidence>
<dbReference type="AlphaFoldDB" id="A0A516GG25"/>
<keyword evidence="1" id="KW-0812">Transmembrane</keyword>
<reference evidence="3 4" key="1">
    <citation type="submission" date="2019-07" db="EMBL/GenBank/DDBJ databases">
        <title>complete genome sequencing of Ornithinimicrobium sp. H23M54.</title>
        <authorList>
            <person name="Bae J.-W."/>
            <person name="Lee S.-Y."/>
        </authorList>
    </citation>
    <scope>NUCLEOTIDE SEQUENCE [LARGE SCALE GENOMIC DNA]</scope>
    <source>
        <strain evidence="3 4">H23M54</strain>
    </source>
</reference>
<evidence type="ECO:0000313" key="3">
    <source>
        <dbReference type="EMBL" id="QDO90473.1"/>
    </source>
</evidence>
<evidence type="ECO:0000313" key="4">
    <source>
        <dbReference type="Proteomes" id="UP000315395"/>
    </source>
</evidence>
<proteinExistence type="predicted"/>
<protein>
    <submittedName>
        <fullName evidence="3">Tripartite tricarboxylate transporter TctB family protein</fullName>
    </submittedName>
</protein>
<dbReference type="OrthoDB" id="5119225at2"/>
<dbReference type="EMBL" id="CP041616">
    <property type="protein sequence ID" value="QDO90473.1"/>
    <property type="molecule type" value="Genomic_DNA"/>
</dbReference>
<gene>
    <name evidence="3" type="ORF">FNH13_17010</name>
</gene>
<name>A0A516GG25_9MICO</name>
<keyword evidence="1" id="KW-0472">Membrane</keyword>
<feature type="transmembrane region" description="Helical" evidence="1">
    <location>
        <begin position="48"/>
        <end position="70"/>
    </location>
</feature>
<accession>A0A516GG25</accession>
<dbReference type="Pfam" id="PF07331">
    <property type="entry name" value="TctB"/>
    <property type="match status" value="1"/>
</dbReference>
<feature type="transmembrane region" description="Helical" evidence="1">
    <location>
        <begin position="137"/>
        <end position="159"/>
    </location>
</feature>
<feature type="domain" description="DUF1468" evidence="2">
    <location>
        <begin position="18"/>
        <end position="160"/>
    </location>
</feature>
<keyword evidence="4" id="KW-1185">Reference proteome</keyword>
<dbReference type="InterPro" id="IPR009936">
    <property type="entry name" value="DUF1468"/>
</dbReference>
<evidence type="ECO:0000259" key="2">
    <source>
        <dbReference type="Pfam" id="PF07331"/>
    </source>
</evidence>
<dbReference type="KEGG" id="orz:FNH13_17010"/>